<evidence type="ECO:0000313" key="2">
    <source>
        <dbReference type="EMBL" id="STZ10027.1"/>
    </source>
</evidence>
<gene>
    <name evidence="1" type="ORF">B0181_11380</name>
    <name evidence="2" type="ORF">NCTC10293_00349</name>
</gene>
<evidence type="ECO:0000313" key="1">
    <source>
        <dbReference type="EMBL" id="OOR87017.1"/>
    </source>
</evidence>
<dbReference type="Proteomes" id="UP000190435">
    <property type="component" value="Unassembled WGS sequence"/>
</dbReference>
<evidence type="ECO:0000313" key="3">
    <source>
        <dbReference type="Proteomes" id="UP000190435"/>
    </source>
</evidence>
<accession>A0A1S9ZUF9</accession>
<sequence>MNFWRNFSIFFSTFFNKILIITKNNTRKIIKKSNKNKNLKTSAKIARSAKSCYNHQSIIFRTKPHP</sequence>
<name>A0A1S9ZUF9_9GAMM</name>
<dbReference type="EMBL" id="UGQE01000001">
    <property type="protein sequence ID" value="STZ10027.1"/>
    <property type="molecule type" value="Genomic_DNA"/>
</dbReference>
<organism evidence="1 3">
    <name type="scientific">Moraxella caviae</name>
    <dbReference type="NCBI Taxonomy" id="34060"/>
    <lineage>
        <taxon>Bacteria</taxon>
        <taxon>Pseudomonadati</taxon>
        <taxon>Pseudomonadota</taxon>
        <taxon>Gammaproteobacteria</taxon>
        <taxon>Moraxellales</taxon>
        <taxon>Moraxellaceae</taxon>
        <taxon>Moraxella</taxon>
    </lineage>
</organism>
<dbReference type="STRING" id="34060.B0181_11380"/>
<dbReference type="AlphaFoldDB" id="A0A1S9ZUF9"/>
<evidence type="ECO:0000313" key="4">
    <source>
        <dbReference type="Proteomes" id="UP000255279"/>
    </source>
</evidence>
<proteinExistence type="predicted"/>
<dbReference type="EMBL" id="MUXU01000093">
    <property type="protein sequence ID" value="OOR87017.1"/>
    <property type="molecule type" value="Genomic_DNA"/>
</dbReference>
<dbReference type="Proteomes" id="UP000255279">
    <property type="component" value="Unassembled WGS sequence"/>
</dbReference>
<protein>
    <submittedName>
        <fullName evidence="1">Uncharacterized protein</fullName>
    </submittedName>
</protein>
<reference evidence="2 4" key="2">
    <citation type="submission" date="2018-06" db="EMBL/GenBank/DDBJ databases">
        <authorList>
            <consortium name="Pathogen Informatics"/>
            <person name="Doyle S."/>
        </authorList>
    </citation>
    <scope>NUCLEOTIDE SEQUENCE [LARGE SCALE GENOMIC DNA]</scope>
    <source>
        <strain evidence="2 4">NCTC10293</strain>
    </source>
</reference>
<keyword evidence="3" id="KW-1185">Reference proteome</keyword>
<reference evidence="1 3" key="1">
    <citation type="submission" date="2017-02" db="EMBL/GenBank/DDBJ databases">
        <title>Draft genome sequence of Moraxella caviae CCUG 355 type strain.</title>
        <authorList>
            <person name="Engstrom-Jakobsson H."/>
            <person name="Salva-Serra F."/>
            <person name="Thorell K."/>
            <person name="Gonzales-Siles L."/>
            <person name="Karlsson R."/>
            <person name="Boulund F."/>
            <person name="Engstrand L."/>
            <person name="Moore E."/>
        </authorList>
    </citation>
    <scope>NUCLEOTIDE SEQUENCE [LARGE SCALE GENOMIC DNA]</scope>
    <source>
        <strain evidence="1 3">CCUG 355</strain>
    </source>
</reference>